<dbReference type="InterPro" id="IPR010344">
    <property type="entry name" value="YbjH"/>
</dbReference>
<dbReference type="Proteomes" id="UP000838672">
    <property type="component" value="Unassembled WGS sequence"/>
</dbReference>
<evidence type="ECO:0000313" key="1">
    <source>
        <dbReference type="EMBL" id="CAH0534295.1"/>
    </source>
</evidence>
<accession>A0ABM8ZVD7</accession>
<gene>
    <name evidence="1" type="ORF">VST7929_02211</name>
</gene>
<reference evidence="1" key="1">
    <citation type="submission" date="2021-11" db="EMBL/GenBank/DDBJ databases">
        <authorList>
            <person name="Rodrigo-Torres L."/>
            <person name="Arahal R. D."/>
            <person name="Lucena T."/>
        </authorList>
    </citation>
    <scope>NUCLEOTIDE SEQUENCE</scope>
    <source>
        <strain evidence="1">CECT 7929</strain>
    </source>
</reference>
<dbReference type="EMBL" id="CAKLDI010000001">
    <property type="protein sequence ID" value="CAH0534295.1"/>
    <property type="molecule type" value="Genomic_DNA"/>
</dbReference>
<sequence>MFAGVGSEILYRTLNSNWAWGLMSTMWAQRDPDNTFSVFTEEVQYDQSPTAIIAFKLAHSRVISRLIIVLSGLGLTICYSK</sequence>
<keyword evidence="2" id="KW-1185">Reference proteome</keyword>
<organism evidence="1 2">
    <name type="scientific">Vibrio stylophorae</name>
    <dbReference type="NCBI Taxonomy" id="659351"/>
    <lineage>
        <taxon>Bacteria</taxon>
        <taxon>Pseudomonadati</taxon>
        <taxon>Pseudomonadota</taxon>
        <taxon>Gammaproteobacteria</taxon>
        <taxon>Vibrionales</taxon>
        <taxon>Vibrionaceae</taxon>
        <taxon>Vibrio</taxon>
    </lineage>
</organism>
<name>A0ABM8ZVD7_9VIBR</name>
<dbReference type="Pfam" id="PF06082">
    <property type="entry name" value="YjbH"/>
    <property type="match status" value="1"/>
</dbReference>
<proteinExistence type="predicted"/>
<evidence type="ECO:0000313" key="2">
    <source>
        <dbReference type="Proteomes" id="UP000838672"/>
    </source>
</evidence>
<protein>
    <submittedName>
        <fullName evidence="1">Uncharacterized protein</fullName>
    </submittedName>
</protein>
<comment type="caution">
    <text evidence="1">The sequence shown here is derived from an EMBL/GenBank/DDBJ whole genome shotgun (WGS) entry which is preliminary data.</text>
</comment>